<evidence type="ECO:0000256" key="1">
    <source>
        <dbReference type="PIRSR" id="PIRSR639069-1"/>
    </source>
</evidence>
<evidence type="ECO:0000313" key="5">
    <source>
        <dbReference type="Proteomes" id="UP000182015"/>
    </source>
</evidence>
<dbReference type="EMBL" id="LZDD01000002">
    <property type="protein sequence ID" value="OJF71762.1"/>
    <property type="molecule type" value="Genomic_DNA"/>
</dbReference>
<feature type="active site" description="Charge relay system" evidence="1">
    <location>
        <position position="299"/>
    </location>
</feature>
<dbReference type="GO" id="GO:0005976">
    <property type="term" value="P:polysaccharide metabolic process"/>
    <property type="evidence" value="ECO:0007669"/>
    <property type="project" value="TreeGrafter"/>
</dbReference>
<feature type="domain" description="Acetyl xylan esterase" evidence="3">
    <location>
        <begin position="6"/>
        <end position="315"/>
    </location>
</feature>
<comment type="caution">
    <text evidence="4">The sequence shown here is derived from an EMBL/GenBank/DDBJ whole genome shotgun (WGS) entry which is preliminary data.</text>
</comment>
<keyword evidence="5" id="KW-1185">Reference proteome</keyword>
<dbReference type="PANTHER" id="PTHR40111:SF1">
    <property type="entry name" value="CEPHALOSPORIN-C DEACETYLASE"/>
    <property type="match status" value="1"/>
</dbReference>
<accession>A0A1L8MLX6</accession>
<dbReference type="InterPro" id="IPR008391">
    <property type="entry name" value="AXE1_dom"/>
</dbReference>
<dbReference type="Gene3D" id="3.40.50.1820">
    <property type="entry name" value="alpha/beta hydrolase"/>
    <property type="match status" value="1"/>
</dbReference>
<evidence type="ECO:0000256" key="2">
    <source>
        <dbReference type="PIRSR" id="PIRSR639069-2"/>
    </source>
</evidence>
<evidence type="ECO:0000259" key="3">
    <source>
        <dbReference type="Pfam" id="PF05448"/>
    </source>
</evidence>
<protein>
    <submittedName>
        <fullName evidence="4">Acetylxylan esterase</fullName>
    </submittedName>
</protein>
<dbReference type="Proteomes" id="UP000182015">
    <property type="component" value="Unassembled WGS sequence"/>
</dbReference>
<name>A0A1L8MLX6_9STRE</name>
<dbReference type="GO" id="GO:0052689">
    <property type="term" value="F:carboxylic ester hydrolase activity"/>
    <property type="evidence" value="ECO:0007669"/>
    <property type="project" value="TreeGrafter"/>
</dbReference>
<dbReference type="SUPFAM" id="SSF53474">
    <property type="entry name" value="alpha/beta-Hydrolases"/>
    <property type="match status" value="1"/>
</dbReference>
<dbReference type="PANTHER" id="PTHR40111">
    <property type="entry name" value="CEPHALOSPORIN-C DEACETYLASE"/>
    <property type="match status" value="1"/>
</dbReference>
<reference evidence="5" key="1">
    <citation type="submission" date="2016-06" db="EMBL/GenBank/DDBJ databases">
        <authorList>
            <person name="de Vries S.P.W."/>
            <person name="Hadjirin N.F."/>
            <person name="Lay E.M."/>
            <person name="Zadoks R.N."/>
            <person name="Peacock S.J."/>
            <person name="Parkhill J."/>
            <person name="Grant A.J."/>
            <person name="Mcdougall S."/>
            <person name="Holmes M.A."/>
        </authorList>
    </citation>
    <scope>NUCLEOTIDE SEQUENCE [LARGE SCALE GENOMIC DNA]</scope>
    <source>
        <strain evidence="5">NZ1587</strain>
    </source>
</reference>
<dbReference type="Pfam" id="PF05448">
    <property type="entry name" value="AXE1"/>
    <property type="match status" value="1"/>
</dbReference>
<dbReference type="InterPro" id="IPR029058">
    <property type="entry name" value="AB_hydrolase_fold"/>
</dbReference>
<dbReference type="OrthoDB" id="9770528at2"/>
<feature type="binding site" evidence="2">
    <location>
        <position position="89"/>
    </location>
    <ligand>
        <name>substrate</name>
    </ligand>
</feature>
<dbReference type="RefSeq" id="WP_071794014.1">
    <property type="nucleotide sequence ID" value="NZ_LZDD01000002.1"/>
</dbReference>
<proteinExistence type="predicted"/>
<evidence type="ECO:0000313" key="4">
    <source>
        <dbReference type="EMBL" id="OJF71762.1"/>
    </source>
</evidence>
<feature type="active site" description="Charge relay system" evidence="1">
    <location>
        <position position="270"/>
    </location>
</feature>
<dbReference type="InterPro" id="IPR039069">
    <property type="entry name" value="CE7"/>
</dbReference>
<organism evidence="4 5">
    <name type="scientific">Streptococcus bovimastitidis</name>
    <dbReference type="NCBI Taxonomy" id="1856638"/>
    <lineage>
        <taxon>Bacteria</taxon>
        <taxon>Bacillati</taxon>
        <taxon>Bacillota</taxon>
        <taxon>Bacilli</taxon>
        <taxon>Lactobacillales</taxon>
        <taxon>Streptococcaceae</taxon>
        <taxon>Streptococcus</taxon>
    </lineage>
</organism>
<gene>
    <name evidence="4" type="ORF">A9Q68_07165</name>
</gene>
<sequence length="326" mass="36914">MIETLAKKDLQAYRGKREVPEDFNDFWNSNLQKIKESIPYQLKEKDFGLSFVNCFELTFEASGKGTVYSKCLFPNVNEPVPVIFVFHGYQGQSPDWTENLKYIAAGYAVVCMDVPGQAGHSVDSGQYKGITVKGQVIRGVSEGREHLFYKHVYLDIYRLISIVSSLSMVDEDMLYSLGASQGGALALVAAALHPSIKKTVTVYPFLSDFERVLELGNHSEAYDELFRYFKFTDPFHLTEEKIFQILSYIDVKNMAQRIKNPVLMVTGMDDDVCPPSTQYAIFNRLEGQKHHYVLPEYGHEALNVGVNDLIYDFLIGSTIMSSEKES</sequence>
<dbReference type="STRING" id="1856638.A9Q68_07165"/>
<feature type="active site" description="Nucleophile" evidence="1">
    <location>
        <position position="180"/>
    </location>
</feature>
<dbReference type="AlphaFoldDB" id="A0A1L8MLX6"/>